<sequence length="118" mass="13308">MSIIVQYLVLRTVLLKTHQEISSPNAFAVSYNCIHAFPLIWRIPFLSQWANRSQWKTCCVLFNMGLVQMKQVTEWKIAVSKEGAIYLAELKMQIIKSVCSVLLAAVSAVFGFVLGLSQ</sequence>
<evidence type="ECO:0000256" key="1">
    <source>
        <dbReference type="SAM" id="Phobius"/>
    </source>
</evidence>
<gene>
    <name evidence="2" type="ORF">DPQ25_13590</name>
</gene>
<keyword evidence="1" id="KW-1133">Transmembrane helix</keyword>
<dbReference type="Proteomes" id="UP000249377">
    <property type="component" value="Unassembled WGS sequence"/>
</dbReference>
<dbReference type="AlphaFoldDB" id="A0A328U8S0"/>
<name>A0A328U8S0_9FIRM</name>
<organism evidence="2 3">
    <name type="scientific">Hydrogeniiclostridium mannosilyticum</name>
    <dbReference type="NCBI Taxonomy" id="2764322"/>
    <lineage>
        <taxon>Bacteria</taxon>
        <taxon>Bacillati</taxon>
        <taxon>Bacillota</taxon>
        <taxon>Clostridia</taxon>
        <taxon>Eubacteriales</taxon>
        <taxon>Acutalibacteraceae</taxon>
        <taxon>Hydrogeniiclostridium</taxon>
    </lineage>
</organism>
<keyword evidence="1" id="KW-0472">Membrane</keyword>
<evidence type="ECO:0000313" key="3">
    <source>
        <dbReference type="Proteomes" id="UP000249377"/>
    </source>
</evidence>
<keyword evidence="1" id="KW-0812">Transmembrane</keyword>
<reference evidence="2 3" key="1">
    <citation type="submission" date="2018-06" db="EMBL/GenBank/DDBJ databases">
        <title>Noncontiguous genome sequence of Ruminococcaceae bacterium ASD2818.</title>
        <authorList>
            <person name="Chaplin A.V."/>
            <person name="Sokolova S.R."/>
            <person name="Kochetkova T.O."/>
            <person name="Goltsov A.Y."/>
            <person name="Trofimov D.Y."/>
            <person name="Efimov B.A."/>
        </authorList>
    </citation>
    <scope>NUCLEOTIDE SEQUENCE [LARGE SCALE GENOMIC DNA]</scope>
    <source>
        <strain evidence="2 3">ASD2818</strain>
    </source>
</reference>
<dbReference type="RefSeq" id="WP_112333720.1">
    <property type="nucleotide sequence ID" value="NZ_QLYR01000016.1"/>
</dbReference>
<dbReference type="EMBL" id="QLYR01000016">
    <property type="protein sequence ID" value="RAQ22116.1"/>
    <property type="molecule type" value="Genomic_DNA"/>
</dbReference>
<comment type="caution">
    <text evidence="2">The sequence shown here is derived from an EMBL/GenBank/DDBJ whole genome shotgun (WGS) entry which is preliminary data.</text>
</comment>
<keyword evidence="3" id="KW-1185">Reference proteome</keyword>
<accession>A0A328U8S0</accession>
<feature type="transmembrane region" description="Helical" evidence="1">
    <location>
        <begin position="94"/>
        <end position="116"/>
    </location>
</feature>
<proteinExistence type="predicted"/>
<protein>
    <submittedName>
        <fullName evidence="2">Uncharacterized protein</fullName>
    </submittedName>
</protein>
<evidence type="ECO:0000313" key="2">
    <source>
        <dbReference type="EMBL" id="RAQ22116.1"/>
    </source>
</evidence>